<dbReference type="PROSITE" id="PS50227">
    <property type="entry name" value="G_PROTEIN_RECEP_F2_3"/>
    <property type="match status" value="1"/>
</dbReference>
<dbReference type="InterPro" id="IPR001879">
    <property type="entry name" value="GPCR_2_extracellular_dom"/>
</dbReference>
<dbReference type="Gene3D" id="4.10.1240.10">
    <property type="entry name" value="GPCR, family 2, extracellular hormone receptor domain"/>
    <property type="match status" value="1"/>
</dbReference>
<organism evidence="2 3">
    <name type="scientific">Caerostris darwini</name>
    <dbReference type="NCBI Taxonomy" id="1538125"/>
    <lineage>
        <taxon>Eukaryota</taxon>
        <taxon>Metazoa</taxon>
        <taxon>Ecdysozoa</taxon>
        <taxon>Arthropoda</taxon>
        <taxon>Chelicerata</taxon>
        <taxon>Arachnida</taxon>
        <taxon>Araneae</taxon>
        <taxon>Araneomorphae</taxon>
        <taxon>Entelegynae</taxon>
        <taxon>Araneoidea</taxon>
        <taxon>Araneidae</taxon>
        <taxon>Caerostris</taxon>
    </lineage>
</organism>
<feature type="domain" description="G-protein coupled receptors family 2 profile 1" evidence="1">
    <location>
        <begin position="116"/>
        <end position="213"/>
    </location>
</feature>
<dbReference type="EMBL" id="BPLQ01010805">
    <property type="protein sequence ID" value="GIY53773.1"/>
    <property type="molecule type" value="Genomic_DNA"/>
</dbReference>
<evidence type="ECO:0000259" key="1">
    <source>
        <dbReference type="PROSITE" id="PS50227"/>
    </source>
</evidence>
<dbReference type="Pfam" id="PF02793">
    <property type="entry name" value="HRM"/>
    <property type="match status" value="1"/>
</dbReference>
<accession>A0AAV4U7Q8</accession>
<gene>
    <name evidence="2" type="primary">AVEN_264045_1</name>
    <name evidence="2" type="ORF">CDAR_15681</name>
</gene>
<protein>
    <submittedName>
        <fullName evidence="2">G_PROTEIN_RECEP_F2_3 domain-containing protein</fullName>
    </submittedName>
</protein>
<keyword evidence="3" id="KW-1185">Reference proteome</keyword>
<proteinExistence type="predicted"/>
<evidence type="ECO:0000313" key="3">
    <source>
        <dbReference type="Proteomes" id="UP001054837"/>
    </source>
</evidence>
<dbReference type="AlphaFoldDB" id="A0AAV4U7Q8"/>
<dbReference type="GO" id="GO:0004930">
    <property type="term" value="F:G protein-coupled receptor activity"/>
    <property type="evidence" value="ECO:0007669"/>
    <property type="project" value="InterPro"/>
</dbReference>
<dbReference type="SUPFAM" id="SSF111418">
    <property type="entry name" value="Hormone receptor domain"/>
    <property type="match status" value="1"/>
</dbReference>
<evidence type="ECO:0000313" key="2">
    <source>
        <dbReference type="EMBL" id="GIY53773.1"/>
    </source>
</evidence>
<dbReference type="GO" id="GO:0016020">
    <property type="term" value="C:membrane"/>
    <property type="evidence" value="ECO:0007669"/>
    <property type="project" value="InterPro"/>
</dbReference>
<sequence length="213" mass="24807">MSNEKVHRCENFELLLSDNDTDIFFSISCRTERGYLLPLEEYRKDTCARCYYYLPSFAFHDSKKLKYEDATGNLVDVVNNKSYEADPEIAGHPAYYTFQSELYARKWIACCRAALDCCSRMLSEPFTEDNDLSCIYLPTDGARFSGTLHCPRTWDGWQCWPDTPAGEEAEGLCQEHVYFMSQPPPCPSKLYRILTSAHLSEWKFFQCENFYEL</sequence>
<reference evidence="2 3" key="1">
    <citation type="submission" date="2021-06" db="EMBL/GenBank/DDBJ databases">
        <title>Caerostris darwini draft genome.</title>
        <authorList>
            <person name="Kono N."/>
            <person name="Arakawa K."/>
        </authorList>
    </citation>
    <scope>NUCLEOTIDE SEQUENCE [LARGE SCALE GENOMIC DNA]</scope>
</reference>
<dbReference type="Proteomes" id="UP001054837">
    <property type="component" value="Unassembled WGS sequence"/>
</dbReference>
<comment type="caution">
    <text evidence="2">The sequence shown here is derived from an EMBL/GenBank/DDBJ whole genome shotgun (WGS) entry which is preliminary data.</text>
</comment>
<name>A0AAV4U7Q8_9ARAC</name>
<dbReference type="InterPro" id="IPR036445">
    <property type="entry name" value="GPCR_2_extracell_dom_sf"/>
</dbReference>